<dbReference type="EMBL" id="BMOU01000001">
    <property type="protein sequence ID" value="GGN85613.1"/>
    <property type="molecule type" value="Genomic_DNA"/>
</dbReference>
<reference evidence="1" key="1">
    <citation type="journal article" date="2014" name="Int. J. Syst. Evol. Microbiol.">
        <title>Complete genome sequence of Corynebacterium casei LMG S-19264T (=DSM 44701T), isolated from a smear-ripened cheese.</title>
        <authorList>
            <consortium name="US DOE Joint Genome Institute (JGI-PGF)"/>
            <person name="Walter F."/>
            <person name="Albersmeier A."/>
            <person name="Kalinowski J."/>
            <person name="Ruckert C."/>
        </authorList>
    </citation>
    <scope>NUCLEOTIDE SEQUENCE</scope>
    <source>
        <strain evidence="1">JCM 17820</strain>
    </source>
</reference>
<proteinExistence type="predicted"/>
<sequence length="85" mass="8767">MTLWTVAKSQKWLLSHGAPPLVKLADQARAQAAKPVNAAEDAAWSAATVGSYAAVEGSAAVLSLLRGVLSALDGLPMVFTWSTSS</sequence>
<name>A0A830GGB5_9EURY</name>
<keyword evidence="2" id="KW-1185">Reference proteome</keyword>
<evidence type="ECO:0000313" key="1">
    <source>
        <dbReference type="EMBL" id="GGN85613.1"/>
    </source>
</evidence>
<accession>A0A830GGB5</accession>
<evidence type="ECO:0000313" key="2">
    <source>
        <dbReference type="Proteomes" id="UP000605784"/>
    </source>
</evidence>
<protein>
    <submittedName>
        <fullName evidence="1">Uncharacterized protein</fullName>
    </submittedName>
</protein>
<dbReference type="AlphaFoldDB" id="A0A830GGB5"/>
<comment type="caution">
    <text evidence="1">The sequence shown here is derived from an EMBL/GenBank/DDBJ whole genome shotgun (WGS) entry which is preliminary data.</text>
</comment>
<gene>
    <name evidence="1" type="ORF">GCM10009030_02310</name>
</gene>
<organism evidence="1 2">
    <name type="scientific">Haloarcula pellucida</name>
    <dbReference type="NCBI Taxonomy" id="1427151"/>
    <lineage>
        <taxon>Archaea</taxon>
        <taxon>Methanobacteriati</taxon>
        <taxon>Methanobacteriota</taxon>
        <taxon>Stenosarchaea group</taxon>
        <taxon>Halobacteria</taxon>
        <taxon>Halobacteriales</taxon>
        <taxon>Haloarculaceae</taxon>
        <taxon>Haloarcula</taxon>
    </lineage>
</organism>
<dbReference type="Proteomes" id="UP000605784">
    <property type="component" value="Unassembled WGS sequence"/>
</dbReference>
<reference evidence="1" key="2">
    <citation type="submission" date="2020-09" db="EMBL/GenBank/DDBJ databases">
        <authorList>
            <person name="Sun Q."/>
            <person name="Ohkuma M."/>
        </authorList>
    </citation>
    <scope>NUCLEOTIDE SEQUENCE</scope>
    <source>
        <strain evidence="1">JCM 17820</strain>
    </source>
</reference>